<keyword evidence="5 8" id="KW-0442">Lipid degradation</keyword>
<gene>
    <name evidence="12" type="ORF">HETSPECPRED_007937</name>
</gene>
<organism evidence="12 13">
    <name type="scientific">Heterodermia speciosa</name>
    <dbReference type="NCBI Taxonomy" id="116794"/>
    <lineage>
        <taxon>Eukaryota</taxon>
        <taxon>Fungi</taxon>
        <taxon>Dikarya</taxon>
        <taxon>Ascomycota</taxon>
        <taxon>Pezizomycotina</taxon>
        <taxon>Lecanoromycetes</taxon>
        <taxon>OSLEUM clade</taxon>
        <taxon>Lecanoromycetidae</taxon>
        <taxon>Caliciales</taxon>
        <taxon>Physciaceae</taxon>
        <taxon>Heterodermia</taxon>
    </lineage>
</organism>
<sequence length="1257" mass="142328">MGDVRHEKSDLGITRHLQGILTPATDDKTQRKLHMDDSDTIWISYARPFRQDPEIHEYGRYKKLIQDSFTSEWKERWPQLVSFIGQTGDGKSTIIKMLIGSQTTATGSPNDDFPTPVVGGVGTSIPTSADIHLYADPDSQYTQFPRIYADCEGLKGGESIPMASRVMEVDNLITEVKKKVPAYADDAYLRKMREKTRGAKRHKLHFADTEEQCKREFTVRELYPRLLYTFSHVVVFVLDNERTFESNGFVRLLEWASTSIESATNQNVLPHIIIVLNKSDALLKDEEFDVETATKKLLSDADQSLEINSDIYNHVRYWRAQGRTVRSAKDLLTCYYSSIKVIRIPDKGRYMLMNRQIKNLHSQIAFCCRGSHEGKLQARRDLNADELGECLQSGLDHFTHSLDRPFDFLEFSWGLNPIAPGFGGNILRLAIQIKSCRRFRSGEDIFMHLGHMVASCIMLDYVRHRIKGTPSELLEHYKPGLDSALDSFCNTWWPCSYENSKGRRCVNTREGHAKGHQDYRGRPIGDGDYQSGFLADEYRRTWHHHLEEILLNIEKKMKLRSPVSFAHQEGGEENRAAEMHLQRINEFYLNLGGAGRFLSNAACLSCLGAMPEHPLPCGHVLCSQCVRTFGSARSKTLFDLDSCPLHIKLRWKSVIQVQLKPHLAGIRVLSLDGGGVRGIVELQVLREIERELGGKIKIQDFFDLIVGTSTGGIIALGLGVQDWSVEECISKFKNLCGDAFSERELHGVWLLEKLTTASHKSKFKNKPFEKALRDVFGKGLLFGGFSQPQHYARHVAVTTTTGVGSESRILTNYNRPRIENPEYTFERPERKGSELSTWQAARATSAAPPYFKPFRPEQSNREFIDGAVRHNNPIKVADAERRYIWPDVGNLAPDILLSIGTGKCSKHLKAEEDKLESKKKESFWSRRLPKVFQVVFATMNDVLDAERTWSKFYDRLTTSELSHRYVRVNAELDYAPPSLDAKDKVGSLETDTRKSLTAVNSLILDVADRLVASCFYLEKAEMQPSETQITGQIRCRFEDGSENLRNLGVHLRSSQSQSFSPFFAVTEEHLNPEATDTIEITDGTINRMVNYATFSVREPTIHISGQFARTTIALILKRRGELKHMPISGFPRQLGYEDEISIARQKLEREAIRRRTTQLQPNSPISIHSSRSQPQLQRLSLNSVPSSSSSRVSSPRVNVFRRSEDDHAERSSSAPVAKVSGLNGDRSSGLADQVSEWVQGRPELPTAELEDTAVRQV</sequence>
<keyword evidence="6 8" id="KW-0443">Lipid metabolism</keyword>
<dbReference type="CDD" id="cd07199">
    <property type="entry name" value="Pat17_PNPLA8_PNPLA9_like"/>
    <property type="match status" value="1"/>
</dbReference>
<dbReference type="OrthoDB" id="194358at2759"/>
<dbReference type="GO" id="GO:0016020">
    <property type="term" value="C:membrane"/>
    <property type="evidence" value="ECO:0007669"/>
    <property type="project" value="TreeGrafter"/>
</dbReference>
<keyword evidence="3 8" id="KW-0378">Hydrolase</keyword>
<dbReference type="InterPro" id="IPR016035">
    <property type="entry name" value="Acyl_Trfase/lysoPLipase"/>
</dbReference>
<dbReference type="InterPro" id="IPR017907">
    <property type="entry name" value="Znf_RING_CS"/>
</dbReference>
<protein>
    <recommendedName>
        <fullName evidence="14">PNPLA domain-containing protein</fullName>
    </recommendedName>
</protein>
<dbReference type="GO" id="GO:0047499">
    <property type="term" value="F:calcium-independent phospholipase A2 activity"/>
    <property type="evidence" value="ECO:0007669"/>
    <property type="project" value="TreeGrafter"/>
</dbReference>
<feature type="short sequence motif" description="GXGXXG" evidence="8">
    <location>
        <begin position="673"/>
        <end position="678"/>
    </location>
</feature>
<feature type="active site" description="Nucleophile" evidence="8">
    <location>
        <position position="709"/>
    </location>
</feature>
<evidence type="ECO:0000259" key="11">
    <source>
        <dbReference type="PROSITE" id="PS51635"/>
    </source>
</evidence>
<evidence type="ECO:0008006" key="14">
    <source>
        <dbReference type="Google" id="ProtNLM"/>
    </source>
</evidence>
<dbReference type="PROSITE" id="PS00518">
    <property type="entry name" value="ZF_RING_1"/>
    <property type="match status" value="1"/>
</dbReference>
<dbReference type="GO" id="GO:0046486">
    <property type="term" value="P:glycerolipid metabolic process"/>
    <property type="evidence" value="ECO:0007669"/>
    <property type="project" value="UniProtKB-ARBA"/>
</dbReference>
<dbReference type="Pfam" id="PF01734">
    <property type="entry name" value="Patatin"/>
    <property type="match status" value="1"/>
</dbReference>
<evidence type="ECO:0000256" key="5">
    <source>
        <dbReference type="ARBA" id="ARBA00022963"/>
    </source>
</evidence>
<keyword evidence="1" id="KW-0479">Metal-binding</keyword>
<dbReference type="InterPro" id="IPR001841">
    <property type="entry name" value="Znf_RING"/>
</dbReference>
<evidence type="ECO:0000256" key="9">
    <source>
        <dbReference type="SAM" id="MobiDB-lite"/>
    </source>
</evidence>
<feature type="compositionally biased region" description="Basic and acidic residues" evidence="9">
    <location>
        <begin position="1201"/>
        <end position="1210"/>
    </location>
</feature>
<name>A0A8H3ELT0_9LECA</name>
<dbReference type="Gene3D" id="3.40.50.300">
    <property type="entry name" value="P-loop containing nucleotide triphosphate hydrolases"/>
    <property type="match status" value="1"/>
</dbReference>
<evidence type="ECO:0000313" key="12">
    <source>
        <dbReference type="EMBL" id="CAF9907920.1"/>
    </source>
</evidence>
<dbReference type="GO" id="GO:0016042">
    <property type="term" value="P:lipid catabolic process"/>
    <property type="evidence" value="ECO:0007669"/>
    <property type="project" value="UniProtKB-UniRule"/>
</dbReference>
<feature type="domain" description="RING-type" evidence="10">
    <location>
        <begin position="603"/>
        <end position="646"/>
    </location>
</feature>
<feature type="compositionally biased region" description="Low complexity" evidence="9">
    <location>
        <begin position="1169"/>
        <end position="1200"/>
    </location>
</feature>
<evidence type="ECO:0000256" key="7">
    <source>
        <dbReference type="PROSITE-ProRule" id="PRU00175"/>
    </source>
</evidence>
<feature type="compositionally biased region" description="Polar residues" evidence="9">
    <location>
        <begin position="1157"/>
        <end position="1168"/>
    </location>
</feature>
<evidence type="ECO:0000256" key="3">
    <source>
        <dbReference type="ARBA" id="ARBA00022801"/>
    </source>
</evidence>
<evidence type="ECO:0000256" key="1">
    <source>
        <dbReference type="ARBA" id="ARBA00022723"/>
    </source>
</evidence>
<evidence type="ECO:0000256" key="6">
    <source>
        <dbReference type="ARBA" id="ARBA00023098"/>
    </source>
</evidence>
<dbReference type="Proteomes" id="UP000664521">
    <property type="component" value="Unassembled WGS sequence"/>
</dbReference>
<dbReference type="PROSITE" id="PS50089">
    <property type="entry name" value="ZF_RING_2"/>
    <property type="match status" value="1"/>
</dbReference>
<keyword evidence="4" id="KW-0862">Zinc</keyword>
<evidence type="ECO:0000256" key="2">
    <source>
        <dbReference type="ARBA" id="ARBA00022771"/>
    </source>
</evidence>
<evidence type="ECO:0000256" key="8">
    <source>
        <dbReference type="PROSITE-ProRule" id="PRU01161"/>
    </source>
</evidence>
<dbReference type="SUPFAM" id="SSF52151">
    <property type="entry name" value="FabD/lysophospholipase-like"/>
    <property type="match status" value="1"/>
</dbReference>
<dbReference type="PROSITE" id="PS51635">
    <property type="entry name" value="PNPLA"/>
    <property type="match status" value="1"/>
</dbReference>
<dbReference type="AlphaFoldDB" id="A0A8H3ELT0"/>
<dbReference type="GO" id="GO:0008270">
    <property type="term" value="F:zinc ion binding"/>
    <property type="evidence" value="ECO:0007669"/>
    <property type="project" value="UniProtKB-KW"/>
</dbReference>
<dbReference type="InterPro" id="IPR002641">
    <property type="entry name" value="PNPLA_dom"/>
</dbReference>
<feature type="active site" description="Proton acceptor" evidence="8">
    <location>
        <position position="865"/>
    </location>
</feature>
<keyword evidence="13" id="KW-1185">Reference proteome</keyword>
<dbReference type="PANTHER" id="PTHR24185">
    <property type="entry name" value="CALCIUM-INDEPENDENT PHOSPHOLIPASE A2-GAMMA"/>
    <property type="match status" value="1"/>
</dbReference>
<evidence type="ECO:0000259" key="10">
    <source>
        <dbReference type="PROSITE" id="PS50089"/>
    </source>
</evidence>
<feature type="domain" description="PNPLA" evidence="11">
    <location>
        <begin position="669"/>
        <end position="878"/>
    </location>
</feature>
<comment type="caution">
    <text evidence="12">The sequence shown here is derived from an EMBL/GenBank/DDBJ whole genome shotgun (WGS) entry which is preliminary data.</text>
</comment>
<dbReference type="CDD" id="cd00882">
    <property type="entry name" value="Ras_like_GTPase"/>
    <property type="match status" value="1"/>
</dbReference>
<accession>A0A8H3ELT0</accession>
<reference evidence="12" key="1">
    <citation type="submission" date="2021-03" db="EMBL/GenBank/DDBJ databases">
        <authorList>
            <person name="Tagirdzhanova G."/>
        </authorList>
    </citation>
    <scope>NUCLEOTIDE SEQUENCE</scope>
</reference>
<proteinExistence type="predicted"/>
<dbReference type="InterPro" id="IPR027417">
    <property type="entry name" value="P-loop_NTPase"/>
</dbReference>
<feature type="short sequence motif" description="GXSXG" evidence="8">
    <location>
        <begin position="707"/>
        <end position="711"/>
    </location>
</feature>
<dbReference type="SUPFAM" id="SSF52540">
    <property type="entry name" value="P-loop containing nucleoside triphosphate hydrolases"/>
    <property type="match status" value="1"/>
</dbReference>
<dbReference type="EMBL" id="CAJPDS010000006">
    <property type="protein sequence ID" value="CAF9907920.1"/>
    <property type="molecule type" value="Genomic_DNA"/>
</dbReference>
<dbReference type="GO" id="GO:0019369">
    <property type="term" value="P:arachidonate metabolic process"/>
    <property type="evidence" value="ECO:0007669"/>
    <property type="project" value="TreeGrafter"/>
</dbReference>
<feature type="short sequence motif" description="DGA/G" evidence="8">
    <location>
        <begin position="865"/>
        <end position="867"/>
    </location>
</feature>
<keyword evidence="2 7" id="KW-0863">Zinc-finger</keyword>
<dbReference type="PANTHER" id="PTHR24185:SF1">
    <property type="entry name" value="CALCIUM-INDEPENDENT PHOSPHOLIPASE A2-GAMMA"/>
    <property type="match status" value="1"/>
</dbReference>
<evidence type="ECO:0000256" key="4">
    <source>
        <dbReference type="ARBA" id="ARBA00022833"/>
    </source>
</evidence>
<feature type="region of interest" description="Disordered" evidence="9">
    <location>
        <begin position="1155"/>
        <end position="1257"/>
    </location>
</feature>
<evidence type="ECO:0000313" key="13">
    <source>
        <dbReference type="Proteomes" id="UP000664521"/>
    </source>
</evidence>
<dbReference type="Gene3D" id="3.40.1090.10">
    <property type="entry name" value="Cytosolic phospholipase A2 catalytic domain"/>
    <property type="match status" value="1"/>
</dbReference>